<dbReference type="HOGENOM" id="CLU_3175579_0_0_1"/>
<protein>
    <submittedName>
        <fullName evidence="2">Uncharacterized protein</fullName>
    </submittedName>
</protein>
<evidence type="ECO:0000256" key="1">
    <source>
        <dbReference type="SAM" id="MobiDB-lite"/>
    </source>
</evidence>
<name>Q0UGJ2_PHANO</name>
<dbReference type="KEGG" id="pno:SNOG_09122"/>
<reference evidence="3" key="1">
    <citation type="journal article" date="2007" name="Plant Cell">
        <title>Dothideomycete-plant interactions illuminated by genome sequencing and EST analysis of the wheat pathogen Stagonospora nodorum.</title>
        <authorList>
            <person name="Hane J.K."/>
            <person name="Lowe R.G."/>
            <person name="Solomon P.S."/>
            <person name="Tan K.C."/>
            <person name="Schoch C.L."/>
            <person name="Spatafora J.W."/>
            <person name="Crous P.W."/>
            <person name="Kodira C."/>
            <person name="Birren B.W."/>
            <person name="Galagan J.E."/>
            <person name="Torriani S.F."/>
            <person name="McDonald B.A."/>
            <person name="Oliver R.P."/>
        </authorList>
    </citation>
    <scope>NUCLEOTIDE SEQUENCE [LARGE SCALE GENOMIC DNA]</scope>
    <source>
        <strain evidence="3">SN15 / ATCC MYA-4574 / FGSC 10173</strain>
    </source>
</reference>
<evidence type="ECO:0000313" key="3">
    <source>
        <dbReference type="Proteomes" id="UP000001055"/>
    </source>
</evidence>
<proteinExistence type="predicted"/>
<sequence length="47" mass="5128">MDVAVCKDDESRLPRQPPASKSCFQPPSQPLVSQLLCCTASPRPPFV</sequence>
<accession>Q0UGJ2</accession>
<gene>
    <name evidence="2" type="ORF">SNOG_09122</name>
</gene>
<feature type="region of interest" description="Disordered" evidence="1">
    <location>
        <begin position="1"/>
        <end position="25"/>
    </location>
</feature>
<dbReference type="AlphaFoldDB" id="Q0UGJ2"/>
<dbReference type="RefSeq" id="XP_001799425.1">
    <property type="nucleotide sequence ID" value="XM_001799373.1"/>
</dbReference>
<dbReference type="InParanoid" id="Q0UGJ2"/>
<evidence type="ECO:0000313" key="2">
    <source>
        <dbReference type="EMBL" id="EAT83314.1"/>
    </source>
</evidence>
<dbReference type="GeneID" id="5976326"/>
<organism evidence="2 3">
    <name type="scientific">Phaeosphaeria nodorum (strain SN15 / ATCC MYA-4574 / FGSC 10173)</name>
    <name type="common">Glume blotch fungus</name>
    <name type="synonym">Parastagonospora nodorum</name>
    <dbReference type="NCBI Taxonomy" id="321614"/>
    <lineage>
        <taxon>Eukaryota</taxon>
        <taxon>Fungi</taxon>
        <taxon>Dikarya</taxon>
        <taxon>Ascomycota</taxon>
        <taxon>Pezizomycotina</taxon>
        <taxon>Dothideomycetes</taxon>
        <taxon>Pleosporomycetidae</taxon>
        <taxon>Pleosporales</taxon>
        <taxon>Pleosporineae</taxon>
        <taxon>Phaeosphaeriaceae</taxon>
        <taxon>Parastagonospora</taxon>
    </lineage>
</organism>
<feature type="compositionally biased region" description="Basic and acidic residues" evidence="1">
    <location>
        <begin position="1"/>
        <end position="13"/>
    </location>
</feature>
<dbReference type="Proteomes" id="UP000001055">
    <property type="component" value="Unassembled WGS sequence"/>
</dbReference>
<dbReference type="EMBL" id="CH445338">
    <property type="protein sequence ID" value="EAT83314.1"/>
    <property type="molecule type" value="Genomic_DNA"/>
</dbReference>